<accession>A0ABD3NUJ2</accession>
<dbReference type="PANTHER" id="PTHR13271:SF137">
    <property type="entry name" value="SET DOMAIN-CONTAINING PROTEIN"/>
    <property type="match status" value="1"/>
</dbReference>
<dbReference type="PROSITE" id="PS50280">
    <property type="entry name" value="SET"/>
    <property type="match status" value="1"/>
</dbReference>
<dbReference type="InterPro" id="IPR046341">
    <property type="entry name" value="SET_dom_sf"/>
</dbReference>
<keyword evidence="3" id="KW-1185">Reference proteome</keyword>
<dbReference type="InterPro" id="IPR001214">
    <property type="entry name" value="SET_dom"/>
</dbReference>
<evidence type="ECO:0000313" key="3">
    <source>
        <dbReference type="Proteomes" id="UP001516023"/>
    </source>
</evidence>
<comment type="caution">
    <text evidence="2">The sequence shown here is derived from an EMBL/GenBank/DDBJ whole genome shotgun (WGS) entry which is preliminary data.</text>
</comment>
<dbReference type="AlphaFoldDB" id="A0ABD3NUJ2"/>
<organism evidence="2 3">
    <name type="scientific">Cyclotella cryptica</name>
    <dbReference type="NCBI Taxonomy" id="29204"/>
    <lineage>
        <taxon>Eukaryota</taxon>
        <taxon>Sar</taxon>
        <taxon>Stramenopiles</taxon>
        <taxon>Ochrophyta</taxon>
        <taxon>Bacillariophyta</taxon>
        <taxon>Coscinodiscophyceae</taxon>
        <taxon>Thalassiosirophycidae</taxon>
        <taxon>Stephanodiscales</taxon>
        <taxon>Stephanodiscaceae</taxon>
        <taxon>Cyclotella</taxon>
    </lineage>
</organism>
<dbReference type="InterPro" id="IPR050600">
    <property type="entry name" value="SETD3_SETD6_MTase"/>
</dbReference>
<dbReference type="Gene3D" id="3.90.1410.10">
    <property type="entry name" value="set domain protein methyltransferase, domain 1"/>
    <property type="match status" value="1"/>
</dbReference>
<evidence type="ECO:0000259" key="1">
    <source>
        <dbReference type="PROSITE" id="PS50280"/>
    </source>
</evidence>
<protein>
    <recommendedName>
        <fullName evidence="1">SET domain-containing protein</fullName>
    </recommendedName>
</protein>
<dbReference type="Pfam" id="PF00856">
    <property type="entry name" value="SET"/>
    <property type="match status" value="1"/>
</dbReference>
<name>A0ABD3NUJ2_9STRA</name>
<sequence length="338" mass="37468">MVALGKASNAFLTWAASQGIETPLNLAERDDGRYVFCSEDIKAGQDLLSCPVSACIVADSLEGHTFVCWSERRLNTLLSKIELEGVAERLAYERQLGEKSKYAPYMDVLPTLDDDRLLSLPRFWDSKRLDLVTDGGQLLRRMKNDERKDIDQWALACVDSRANFLGDGTYAMTPLLDMINHDGSVQTRARIEKNKGFSGPGNVLHLSLGKDYSKGEEAFISYGNLANLDTLADYGFVTENNPCNSESIEVRMMQELEVFSTLEEGQGLGLLAKPISDRNELDVTSFIASTIAEASGEARAGANDTNDDRLIQKYLSERATLLDLALQRILAKYPGLEY</sequence>
<evidence type="ECO:0000313" key="2">
    <source>
        <dbReference type="EMBL" id="KAL3779176.1"/>
    </source>
</evidence>
<reference evidence="2 3" key="1">
    <citation type="journal article" date="2020" name="G3 (Bethesda)">
        <title>Improved Reference Genome for Cyclotella cryptica CCMP332, a Model for Cell Wall Morphogenesis, Salinity Adaptation, and Lipid Production in Diatoms (Bacillariophyta).</title>
        <authorList>
            <person name="Roberts W.R."/>
            <person name="Downey K.M."/>
            <person name="Ruck E.C."/>
            <person name="Traller J.C."/>
            <person name="Alverson A.J."/>
        </authorList>
    </citation>
    <scope>NUCLEOTIDE SEQUENCE [LARGE SCALE GENOMIC DNA]</scope>
    <source>
        <strain evidence="2 3">CCMP332</strain>
    </source>
</reference>
<dbReference type="SUPFAM" id="SSF82199">
    <property type="entry name" value="SET domain"/>
    <property type="match status" value="1"/>
</dbReference>
<gene>
    <name evidence="2" type="ORF">HJC23_002027</name>
</gene>
<dbReference type="Proteomes" id="UP001516023">
    <property type="component" value="Unassembled WGS sequence"/>
</dbReference>
<feature type="domain" description="SET" evidence="1">
    <location>
        <begin position="18"/>
        <end position="223"/>
    </location>
</feature>
<dbReference type="EMBL" id="JABMIG020000402">
    <property type="protein sequence ID" value="KAL3779176.1"/>
    <property type="molecule type" value="Genomic_DNA"/>
</dbReference>
<proteinExistence type="predicted"/>
<dbReference type="CDD" id="cd10527">
    <property type="entry name" value="SET_LSMT"/>
    <property type="match status" value="1"/>
</dbReference>
<dbReference type="PANTHER" id="PTHR13271">
    <property type="entry name" value="UNCHARACTERIZED PUTATIVE METHYLTRANSFERASE"/>
    <property type="match status" value="1"/>
</dbReference>